<dbReference type="PANTHER" id="PTHR36867:SF1">
    <property type="entry name" value="RIKEN CDNA 2610318N02 GENE"/>
    <property type="match status" value="1"/>
</dbReference>
<dbReference type="AlphaFoldDB" id="A0A9Q0XC59"/>
<feature type="region of interest" description="Disordered" evidence="1">
    <location>
        <begin position="160"/>
        <end position="207"/>
    </location>
</feature>
<evidence type="ECO:0000313" key="3">
    <source>
        <dbReference type="Proteomes" id="UP001142489"/>
    </source>
</evidence>
<sequence length="311" mass="34662">MVVKVATSGEPGHRRHRRAPNRTPAGPPGAKQEERRMEILDEFDNEYPLLFSFCERISPQDFESQALSYTQKALQDLYAQMEQDPGICERVARKRKQAENEGTSLAHYLKAKFFSMLQGDVNYSNALGELEMAEQVGRLKCEMEKANRYALAAKGASWRQSEARPRKTLPLGGFSPSQTQLRRPEPPEMPRVFGPVPKQQTELTAGSTSDLRQLWAGMSSVHQKSTVDLRPFMLNPGGFRPTFLGNTSINRIKYSGLPRFPAGDPMSSSQNAGLSSSVSPFSTPVLDKFKRNQEDEKDNEAPGPDLNPMGA</sequence>
<feature type="region of interest" description="Disordered" evidence="1">
    <location>
        <begin position="1"/>
        <end position="34"/>
    </location>
</feature>
<gene>
    <name evidence="2" type="ORF">JRQ81_007647</name>
</gene>
<feature type="region of interest" description="Disordered" evidence="1">
    <location>
        <begin position="263"/>
        <end position="311"/>
    </location>
</feature>
<feature type="compositionally biased region" description="Polar residues" evidence="1">
    <location>
        <begin position="266"/>
        <end position="282"/>
    </location>
</feature>
<organism evidence="2 3">
    <name type="scientific">Phrynocephalus forsythii</name>
    <dbReference type="NCBI Taxonomy" id="171643"/>
    <lineage>
        <taxon>Eukaryota</taxon>
        <taxon>Metazoa</taxon>
        <taxon>Chordata</taxon>
        <taxon>Craniata</taxon>
        <taxon>Vertebrata</taxon>
        <taxon>Euteleostomi</taxon>
        <taxon>Lepidosauria</taxon>
        <taxon>Squamata</taxon>
        <taxon>Bifurcata</taxon>
        <taxon>Unidentata</taxon>
        <taxon>Episquamata</taxon>
        <taxon>Toxicofera</taxon>
        <taxon>Iguania</taxon>
        <taxon>Acrodonta</taxon>
        <taxon>Agamidae</taxon>
        <taxon>Agaminae</taxon>
        <taxon>Phrynocephalus</taxon>
    </lineage>
</organism>
<evidence type="ECO:0000256" key="1">
    <source>
        <dbReference type="SAM" id="MobiDB-lite"/>
    </source>
</evidence>
<dbReference type="EMBL" id="JAPFRF010000016">
    <property type="protein sequence ID" value="KAJ7309594.1"/>
    <property type="molecule type" value="Genomic_DNA"/>
</dbReference>
<evidence type="ECO:0000313" key="2">
    <source>
        <dbReference type="EMBL" id="KAJ7309594.1"/>
    </source>
</evidence>
<comment type="caution">
    <text evidence="2">The sequence shown here is derived from an EMBL/GenBank/DDBJ whole genome shotgun (WGS) entry which is preliminary data.</text>
</comment>
<dbReference type="Proteomes" id="UP001142489">
    <property type="component" value="Unassembled WGS sequence"/>
</dbReference>
<dbReference type="PANTHER" id="PTHR36867">
    <property type="entry name" value="MCG131172, ISOFORM CRA_A"/>
    <property type="match status" value="1"/>
</dbReference>
<keyword evidence="3" id="KW-1185">Reference proteome</keyword>
<proteinExistence type="predicted"/>
<feature type="compositionally biased region" description="Polar residues" evidence="1">
    <location>
        <begin position="198"/>
        <end position="207"/>
    </location>
</feature>
<reference evidence="2" key="1">
    <citation type="journal article" date="2023" name="DNA Res.">
        <title>Chromosome-level genome assembly of Phrynocephalus forsythii using third-generation DNA sequencing and Hi-C analysis.</title>
        <authorList>
            <person name="Qi Y."/>
            <person name="Zhao W."/>
            <person name="Zhao Y."/>
            <person name="Niu C."/>
            <person name="Cao S."/>
            <person name="Zhang Y."/>
        </authorList>
    </citation>
    <scope>NUCLEOTIDE SEQUENCE</scope>
    <source>
        <tissue evidence="2">Muscle</tissue>
    </source>
</reference>
<dbReference type="OrthoDB" id="9836384at2759"/>
<name>A0A9Q0XC59_9SAUR</name>
<protein>
    <submittedName>
        <fullName evidence="2">Uncharacterized protein</fullName>
    </submittedName>
</protein>
<accession>A0A9Q0XC59</accession>